<keyword evidence="3" id="KW-1185">Reference proteome</keyword>
<dbReference type="Gene3D" id="3.30.9.10">
    <property type="entry name" value="D-Amino Acid Oxidase, subunit A, domain 2"/>
    <property type="match status" value="1"/>
</dbReference>
<evidence type="ECO:0000313" key="3">
    <source>
        <dbReference type="Proteomes" id="UP000676079"/>
    </source>
</evidence>
<dbReference type="PANTHER" id="PTHR46865">
    <property type="entry name" value="OXIDOREDUCTASE-RELATED"/>
    <property type="match status" value="1"/>
</dbReference>
<evidence type="ECO:0000313" key="2">
    <source>
        <dbReference type="EMBL" id="QUX23449.1"/>
    </source>
</evidence>
<dbReference type="Gene3D" id="3.50.50.60">
    <property type="entry name" value="FAD/NAD(P)-binding domain"/>
    <property type="match status" value="1"/>
</dbReference>
<dbReference type="Proteomes" id="UP000676079">
    <property type="component" value="Chromosome"/>
</dbReference>
<gene>
    <name evidence="2" type="ORF">KGD84_03450</name>
</gene>
<dbReference type="PANTHER" id="PTHR46865:SF2">
    <property type="entry name" value="MONOOXYGENASE"/>
    <property type="match status" value="1"/>
</dbReference>
<dbReference type="EMBL" id="CP074133">
    <property type="protein sequence ID" value="QUX23449.1"/>
    <property type="molecule type" value="Genomic_DNA"/>
</dbReference>
<evidence type="ECO:0000259" key="1">
    <source>
        <dbReference type="Pfam" id="PF01494"/>
    </source>
</evidence>
<feature type="domain" description="FAD-binding" evidence="1">
    <location>
        <begin position="7"/>
        <end position="334"/>
    </location>
</feature>
<dbReference type="PRINTS" id="PR00420">
    <property type="entry name" value="RNGMNOXGNASE"/>
</dbReference>
<organism evidence="2 3">
    <name type="scientific">Nocardiopsis changdeensis</name>
    <dbReference type="NCBI Taxonomy" id="2831969"/>
    <lineage>
        <taxon>Bacteria</taxon>
        <taxon>Bacillati</taxon>
        <taxon>Actinomycetota</taxon>
        <taxon>Actinomycetes</taxon>
        <taxon>Streptosporangiales</taxon>
        <taxon>Nocardiopsidaceae</taxon>
        <taxon>Nocardiopsis</taxon>
    </lineage>
</organism>
<dbReference type="InterPro" id="IPR036188">
    <property type="entry name" value="FAD/NAD-bd_sf"/>
</dbReference>
<keyword evidence="2" id="KW-0560">Oxidoreductase</keyword>
<name>A0ABX8BMH6_9ACTN</name>
<dbReference type="GO" id="GO:0004497">
    <property type="term" value="F:monooxygenase activity"/>
    <property type="evidence" value="ECO:0007669"/>
    <property type="project" value="UniProtKB-KW"/>
</dbReference>
<dbReference type="InterPro" id="IPR051704">
    <property type="entry name" value="FAD_aromatic-hydroxylase"/>
</dbReference>
<dbReference type="Pfam" id="PF01494">
    <property type="entry name" value="FAD_binding_3"/>
    <property type="match status" value="1"/>
</dbReference>
<reference evidence="2 3" key="1">
    <citation type="submission" date="2021-05" db="EMBL/GenBank/DDBJ databases">
        <title>Direct Submission.</title>
        <authorList>
            <person name="Li K."/>
            <person name="Gao J."/>
        </authorList>
    </citation>
    <scope>NUCLEOTIDE SEQUENCE [LARGE SCALE GENOMIC DNA]</scope>
    <source>
        <strain evidence="2 3">Mg02</strain>
    </source>
</reference>
<dbReference type="SUPFAM" id="SSF51905">
    <property type="entry name" value="FAD/NAD(P)-binding domain"/>
    <property type="match status" value="1"/>
</dbReference>
<sequence>MPTRNRTVLVVGAGVAGSAFAHWAARHGFAPTVVDREPRLSSRLSRLEIGFGGIGVLERMGLLDRLAGEVGPPPAVEFRFGEDGDPVRCPAPPAEHSLVVRRDPLLRELRDLTGSDAEFLFGDSVTALRETPDGVDVEFENGPPRRFDLVVGADGLHSTVRDLAFEGTAADHIHDLGVTVAVFTVPDFTGQHALSTVLVKPGRGAMLTDIPGEDALEAVLLRRRPYGERDAGRETPEDLARAFAGDGGEIPRILDEMSRADVQIAPTRQVRLDTWSRGRVVLLGNAAFCSDPMSGMDTVLALKGAMSLAGELARVDGDHRAGFFAYEAAMRPHVEHAQRMGEDTVDGAAPSGGSSGLRVMRTALRAELLASKVISLFTGGNGIAETGPEFPFERYLPAGERGTV</sequence>
<dbReference type="RefSeq" id="WP_220564672.1">
    <property type="nucleotide sequence ID" value="NZ_CP074133.1"/>
</dbReference>
<keyword evidence="2" id="KW-0503">Monooxygenase</keyword>
<dbReference type="InterPro" id="IPR002938">
    <property type="entry name" value="FAD-bd"/>
</dbReference>
<proteinExistence type="predicted"/>
<protein>
    <submittedName>
        <fullName evidence="2">FAD-dependent monooxygenase</fullName>
    </submittedName>
</protein>
<accession>A0ABX8BMH6</accession>